<organism evidence="2 3">
    <name type="scientific">Mannheimia varigena USDA-ARS-USMARC-1296</name>
    <dbReference type="NCBI Taxonomy" id="1433287"/>
    <lineage>
        <taxon>Bacteria</taxon>
        <taxon>Pseudomonadati</taxon>
        <taxon>Pseudomonadota</taxon>
        <taxon>Gammaproteobacteria</taxon>
        <taxon>Pasteurellales</taxon>
        <taxon>Pasteurellaceae</taxon>
        <taxon>Mannheimia</taxon>
    </lineage>
</organism>
<dbReference type="HOGENOM" id="CLU_2717613_0_0_6"/>
<dbReference type="AlphaFoldDB" id="W0QC55"/>
<proteinExistence type="predicted"/>
<sequence>MTKFFETIAFIMLFAIIPSSLLAINTTLMNIKNAPWFMVIIQLGFWILISFVIGCGLFLLCGMLFKDKGVDK</sequence>
<reference evidence="2 3" key="1">
    <citation type="submission" date="2013-12" db="EMBL/GenBank/DDBJ databases">
        <title>Annotation of the Mannheimia varigena USDA-ARS-USMARC-1296 complete genome.</title>
        <authorList>
            <person name="Harhay G.P."/>
            <person name="Clawson M.L."/>
            <person name="Murray R.W."/>
            <person name="Lubbers B.V."/>
            <person name="Heaton M.P."/>
            <person name="Chitko-Mckown C.G."/>
            <person name="Harhay D.M."/>
            <person name="Smith T.P.L."/>
        </authorList>
    </citation>
    <scope>NUCLEOTIDE SEQUENCE [LARGE SCALE GENOMIC DNA]</scope>
    <source>
        <strain evidence="2 3">USDA-ARS-USMARC-1296</strain>
    </source>
</reference>
<dbReference type="Proteomes" id="UP000066995">
    <property type="component" value="Chromosome"/>
</dbReference>
<dbReference type="PATRIC" id="fig|1433287.3.peg.889"/>
<feature type="transmembrane region" description="Helical" evidence="1">
    <location>
        <begin position="39"/>
        <end position="65"/>
    </location>
</feature>
<evidence type="ECO:0000256" key="1">
    <source>
        <dbReference type="SAM" id="Phobius"/>
    </source>
</evidence>
<dbReference type="RefSeq" id="WP_244148345.1">
    <property type="nucleotide sequence ID" value="NZ_CP006943.1"/>
</dbReference>
<evidence type="ECO:0000313" key="2">
    <source>
        <dbReference type="EMBL" id="AHG75415.1"/>
    </source>
</evidence>
<keyword evidence="1" id="KW-1133">Transmembrane helix</keyword>
<name>W0QC55_9PAST</name>
<keyword evidence="1" id="KW-0472">Membrane</keyword>
<dbReference type="STRING" id="1433287.X808_8920"/>
<keyword evidence="3" id="KW-1185">Reference proteome</keyword>
<accession>W0QC55</accession>
<dbReference type="KEGG" id="mvi:X808_8920"/>
<protein>
    <submittedName>
        <fullName evidence="2">Uncharacterized protein</fullName>
    </submittedName>
</protein>
<evidence type="ECO:0000313" key="3">
    <source>
        <dbReference type="Proteomes" id="UP000066995"/>
    </source>
</evidence>
<keyword evidence="1" id="KW-0812">Transmembrane</keyword>
<gene>
    <name evidence="2" type="ORF">X808_8920</name>
</gene>
<dbReference type="EMBL" id="CP006943">
    <property type="protein sequence ID" value="AHG75415.1"/>
    <property type="molecule type" value="Genomic_DNA"/>
</dbReference>